<protein>
    <recommendedName>
        <fullName evidence="3">Capsular polysaccharide biosynthesis protein CpsC</fullName>
    </recommendedName>
</protein>
<dbReference type="InterPro" id="IPR003856">
    <property type="entry name" value="LPS_length_determ_N"/>
</dbReference>
<evidence type="ECO:0000256" key="1">
    <source>
        <dbReference type="ARBA" id="ARBA00004651"/>
    </source>
</evidence>
<keyword evidence="7 10" id="KW-0472">Membrane</keyword>
<evidence type="ECO:0000256" key="8">
    <source>
        <dbReference type="ARBA" id="ARBA00045736"/>
    </source>
</evidence>
<reference evidence="12 13" key="1">
    <citation type="submission" date="2019-07" db="EMBL/GenBank/DDBJ databases">
        <title>Whole genome shotgun sequence of Enterococcus villorum NBRC 100699.</title>
        <authorList>
            <person name="Hosoyama A."/>
            <person name="Uohara A."/>
            <person name="Ohji S."/>
            <person name="Ichikawa N."/>
        </authorList>
    </citation>
    <scope>NUCLEOTIDE SEQUENCE [LARGE SCALE GENOMIC DNA]</scope>
    <source>
        <strain evidence="12 13">NBRC 100699</strain>
    </source>
</reference>
<evidence type="ECO:0000256" key="7">
    <source>
        <dbReference type="ARBA" id="ARBA00023136"/>
    </source>
</evidence>
<sequence>MNLNIKTIINKIIQRWYILVICPVLFAGIAYGVQNFIQDKMYKSSVELIMLPKANTDQDTTSDANIRLNIQLMNTYMNVMKSSPVLSEVREKTKIDDGVGVIRRSMTLTSDENSLSLSLRVVMDSPYKTQAVANQIAESTQKYLETLFPENKLIVLNAAEQGKRVRDNMTIVLSIVMGIWLGLVIIILETLNQGVIREGEQLATFGFPVIGTIPLEYKAEAKKATTAKLKGKQSFHSSHKDHKRRRRR</sequence>
<organism evidence="12 13">
    <name type="scientific">Enterococcus villorum</name>
    <dbReference type="NCBI Taxonomy" id="112904"/>
    <lineage>
        <taxon>Bacteria</taxon>
        <taxon>Bacillati</taxon>
        <taxon>Bacillota</taxon>
        <taxon>Bacilli</taxon>
        <taxon>Lactobacillales</taxon>
        <taxon>Enterococcaceae</taxon>
        <taxon>Enterococcus</taxon>
    </lineage>
</organism>
<feature type="transmembrane region" description="Helical" evidence="10">
    <location>
        <begin position="170"/>
        <end position="188"/>
    </location>
</feature>
<comment type="caution">
    <text evidence="12">The sequence shown here is derived from an EMBL/GenBank/DDBJ whole genome shotgun (WGS) entry which is preliminary data.</text>
</comment>
<comment type="subcellular location">
    <subcellularLocation>
        <location evidence="1">Cell membrane</location>
        <topology evidence="1">Multi-pass membrane protein</topology>
    </subcellularLocation>
</comment>
<dbReference type="GO" id="GO:0016301">
    <property type="term" value="F:kinase activity"/>
    <property type="evidence" value="ECO:0007669"/>
    <property type="project" value="UniProtKB-KW"/>
</dbReference>
<keyword evidence="12" id="KW-0418">Kinase</keyword>
<evidence type="ECO:0000256" key="4">
    <source>
        <dbReference type="ARBA" id="ARBA00022475"/>
    </source>
</evidence>
<keyword evidence="5 10" id="KW-0812">Transmembrane</keyword>
<dbReference type="PANTHER" id="PTHR32309:SF31">
    <property type="entry name" value="CAPSULAR EXOPOLYSACCHARIDE FAMILY"/>
    <property type="match status" value="1"/>
</dbReference>
<feature type="compositionally biased region" description="Basic residues" evidence="9">
    <location>
        <begin position="229"/>
        <end position="248"/>
    </location>
</feature>
<accession>A0A511J4W4</accession>
<dbReference type="EMBL" id="BJWF01000045">
    <property type="protein sequence ID" value="GEL93047.1"/>
    <property type="molecule type" value="Genomic_DNA"/>
</dbReference>
<dbReference type="AlphaFoldDB" id="A0A511J4W4"/>
<dbReference type="Proteomes" id="UP000321830">
    <property type="component" value="Unassembled WGS sequence"/>
</dbReference>
<dbReference type="PANTHER" id="PTHR32309">
    <property type="entry name" value="TYROSINE-PROTEIN KINASE"/>
    <property type="match status" value="1"/>
</dbReference>
<dbReference type="InterPro" id="IPR050445">
    <property type="entry name" value="Bact_polysacc_biosynth/exp"/>
</dbReference>
<keyword evidence="4" id="KW-1003">Cell membrane</keyword>
<proteinExistence type="inferred from homology"/>
<keyword evidence="6 10" id="KW-1133">Transmembrane helix</keyword>
<comment type="similarity">
    <text evidence="2">Belongs to the CpsC/CapA family.</text>
</comment>
<gene>
    <name evidence="12" type="primary">capA</name>
    <name evidence="12" type="ORF">EVI01_23840</name>
</gene>
<evidence type="ECO:0000256" key="2">
    <source>
        <dbReference type="ARBA" id="ARBA00006683"/>
    </source>
</evidence>
<keyword evidence="12" id="KW-0808">Transferase</keyword>
<evidence type="ECO:0000256" key="9">
    <source>
        <dbReference type="SAM" id="MobiDB-lite"/>
    </source>
</evidence>
<evidence type="ECO:0000256" key="10">
    <source>
        <dbReference type="SAM" id="Phobius"/>
    </source>
</evidence>
<evidence type="ECO:0000256" key="5">
    <source>
        <dbReference type="ARBA" id="ARBA00022692"/>
    </source>
</evidence>
<evidence type="ECO:0000256" key="6">
    <source>
        <dbReference type="ARBA" id="ARBA00022989"/>
    </source>
</evidence>
<feature type="domain" description="Polysaccharide chain length determinant N-terminal" evidence="11">
    <location>
        <begin position="3"/>
        <end position="92"/>
    </location>
</feature>
<evidence type="ECO:0000256" key="3">
    <source>
        <dbReference type="ARBA" id="ARBA00020739"/>
    </source>
</evidence>
<dbReference type="Pfam" id="PF02706">
    <property type="entry name" value="Wzz"/>
    <property type="match status" value="1"/>
</dbReference>
<comment type="function">
    <text evidence="8">Required for CpsD phosphorylation. Involved in the regulation of capsular polysaccharide biosynthesis. May be part of a complex that directs the coordinated polymerization and export to the cell surface of the capsular polysaccharide.</text>
</comment>
<evidence type="ECO:0000313" key="13">
    <source>
        <dbReference type="Proteomes" id="UP000321830"/>
    </source>
</evidence>
<evidence type="ECO:0000259" key="11">
    <source>
        <dbReference type="Pfam" id="PF02706"/>
    </source>
</evidence>
<dbReference type="GO" id="GO:0005886">
    <property type="term" value="C:plasma membrane"/>
    <property type="evidence" value="ECO:0007669"/>
    <property type="project" value="UniProtKB-SubCell"/>
</dbReference>
<feature type="region of interest" description="Disordered" evidence="9">
    <location>
        <begin position="225"/>
        <end position="248"/>
    </location>
</feature>
<dbReference type="RefSeq" id="WP_010750687.1">
    <property type="nucleotide sequence ID" value="NZ_BJWF01000045.1"/>
</dbReference>
<evidence type="ECO:0000313" key="12">
    <source>
        <dbReference type="EMBL" id="GEL93047.1"/>
    </source>
</evidence>
<name>A0A511J4W4_9ENTE</name>
<feature type="transmembrane region" description="Helical" evidence="10">
    <location>
        <begin position="12"/>
        <end position="33"/>
    </location>
</feature>